<evidence type="ECO:0000313" key="2">
    <source>
        <dbReference type="EMBL" id="KRG20846.1"/>
    </source>
</evidence>
<keyword evidence="4" id="KW-1185">Reference proteome</keyword>
<name>A0A0Q9YVD8_9GAMM</name>
<gene>
    <name evidence="3" type="ORF">HT99x_007740</name>
    <name evidence="2" type="ORF">HT99x_02063</name>
</gene>
<dbReference type="InterPro" id="IPR013216">
    <property type="entry name" value="Methyltransf_11"/>
</dbReference>
<keyword evidence="2" id="KW-0808">Transferase</keyword>
<protein>
    <submittedName>
        <fullName evidence="3">Class I SAM-dependent methyltransferase</fullName>
    </submittedName>
    <submittedName>
        <fullName evidence="2">Methyltransferase domain protein</fullName>
    </submittedName>
</protein>
<reference evidence="3" key="3">
    <citation type="submission" date="2021-06" db="EMBL/GenBank/DDBJ databases">
        <title>Genomic Description and Analysis of Intracellular Bacteria, Candidatus Berkiella cookevillensis and Candidatus Berkiella aquae.</title>
        <authorList>
            <person name="Kidane D.T."/>
            <person name="Mehari Y.T."/>
            <person name="Rice F.C."/>
            <person name="Arivett B.A."/>
            <person name="Farone A.L."/>
            <person name="Berk S.G."/>
            <person name="Farone M.B."/>
        </authorList>
    </citation>
    <scope>NUCLEOTIDE SEQUENCE</scope>
    <source>
        <strain evidence="3">HT99</strain>
    </source>
</reference>
<dbReference type="GO" id="GO:0008757">
    <property type="term" value="F:S-adenosylmethionine-dependent methyltransferase activity"/>
    <property type="evidence" value="ECO:0007669"/>
    <property type="project" value="InterPro"/>
</dbReference>
<dbReference type="PANTHER" id="PTHR45180">
    <property type="entry name" value="OS01G0307686 PROTEIN"/>
    <property type="match status" value="1"/>
</dbReference>
<dbReference type="GO" id="GO:0032259">
    <property type="term" value="P:methylation"/>
    <property type="evidence" value="ECO:0007669"/>
    <property type="project" value="UniProtKB-KW"/>
</dbReference>
<dbReference type="Gene3D" id="3.40.50.150">
    <property type="entry name" value="Vaccinia Virus protein VP39"/>
    <property type="match status" value="1"/>
</dbReference>
<dbReference type="STRING" id="295108.HT99x_02063"/>
<evidence type="ECO:0000313" key="4">
    <source>
        <dbReference type="Proteomes" id="UP000051497"/>
    </source>
</evidence>
<dbReference type="AlphaFoldDB" id="A0A0Q9YVD8"/>
<dbReference type="OrthoDB" id="9797252at2"/>
<dbReference type="Pfam" id="PF08241">
    <property type="entry name" value="Methyltransf_11"/>
    <property type="match status" value="1"/>
</dbReference>
<comment type="caution">
    <text evidence="2">The sequence shown here is derived from an EMBL/GenBank/DDBJ whole genome shotgun (WGS) entry which is preliminary data.</text>
</comment>
<dbReference type="EMBL" id="LKAJ02000001">
    <property type="protein sequence ID" value="MCS5711323.1"/>
    <property type="molecule type" value="Genomic_DNA"/>
</dbReference>
<evidence type="ECO:0000313" key="3">
    <source>
        <dbReference type="EMBL" id="MCS5711323.1"/>
    </source>
</evidence>
<dbReference type="SUPFAM" id="SSF53335">
    <property type="entry name" value="S-adenosyl-L-methionine-dependent methyltransferases"/>
    <property type="match status" value="1"/>
</dbReference>
<dbReference type="CDD" id="cd02440">
    <property type="entry name" value="AdoMet_MTases"/>
    <property type="match status" value="1"/>
</dbReference>
<evidence type="ECO:0000259" key="1">
    <source>
        <dbReference type="Pfam" id="PF08241"/>
    </source>
</evidence>
<proteinExistence type="predicted"/>
<dbReference type="Proteomes" id="UP000051497">
    <property type="component" value="Unassembled WGS sequence"/>
</dbReference>
<organism evidence="2">
    <name type="scientific">Candidatus Berkiella aquae</name>
    <dbReference type="NCBI Taxonomy" id="295108"/>
    <lineage>
        <taxon>Bacteria</taxon>
        <taxon>Pseudomonadati</taxon>
        <taxon>Pseudomonadota</taxon>
        <taxon>Gammaproteobacteria</taxon>
        <taxon>Candidatus Berkiellales</taxon>
        <taxon>Candidatus Berkiellaceae</taxon>
        <taxon>Candidatus Berkiella</taxon>
    </lineage>
</organism>
<accession>A0A0Q9YVD8</accession>
<keyword evidence="2" id="KW-0489">Methyltransferase</keyword>
<sequence length="248" mass="28888">MTYIQHFAQNSGDYLQYRPDYPEALFQFLADLCGEHQLAWDCATGNGQAALPLAKYFKQVIASDINQQPLNVALQNENIAYYCWPAEQTELQPRSVDLITVAQALHWFDLPSFYEEVRRVAKPKAIIAAWCYSLGSVSPEVDRVIHSLYHDILGDTFWPKERRYIDKEYKTIAFPFKKKVTSTFHAEKNFQLASLIGYLRTWSAVKEYQQRLNQDPIQLIFNDLEQAWGKSEKVYTMQWPLHLLVGRI</sequence>
<dbReference type="EMBL" id="LKAJ01000008">
    <property type="protein sequence ID" value="KRG20846.1"/>
    <property type="molecule type" value="Genomic_DNA"/>
</dbReference>
<feature type="domain" description="Methyltransferase type 11" evidence="1">
    <location>
        <begin position="41"/>
        <end position="128"/>
    </location>
</feature>
<dbReference type="RefSeq" id="WP_075066690.1">
    <property type="nucleotide sequence ID" value="NZ_LKAJ02000001.1"/>
</dbReference>
<dbReference type="PANTHER" id="PTHR45180:SF1">
    <property type="entry name" value="OS01G0307686 PROTEIN"/>
    <property type="match status" value="1"/>
</dbReference>
<dbReference type="InterPro" id="IPR029063">
    <property type="entry name" value="SAM-dependent_MTases_sf"/>
</dbReference>
<reference evidence="2" key="1">
    <citation type="submission" date="2015-09" db="EMBL/GenBank/DDBJ databases">
        <title>Draft Genome Sequences of Two Novel Amoeba-resistant Intranuclear Bacteria, Candidatus Berkiella cookevillensis and Candidatus Berkiella aquae.</title>
        <authorList>
            <person name="Mehari Y.T."/>
            <person name="Arivett B.A."/>
            <person name="Farone A.L."/>
            <person name="Gunderson J.H."/>
            <person name="Farone M.B."/>
        </authorList>
    </citation>
    <scope>NUCLEOTIDE SEQUENCE [LARGE SCALE GENOMIC DNA]</scope>
    <source>
        <strain evidence="2">HT99</strain>
    </source>
</reference>
<reference evidence="3" key="2">
    <citation type="journal article" date="2016" name="Genome Announc.">
        <title>Draft Genome Sequences of Two Novel Amoeba-Resistant Intranuclear Bacteria, 'Candidatus Berkiella cookevillensis' and 'Candidatus Berkiella aquae'.</title>
        <authorList>
            <person name="Mehari Y.T."/>
            <person name="Arivett B.A."/>
            <person name="Farone A.L."/>
            <person name="Gunderson J.H."/>
            <person name="Farone M.B."/>
        </authorList>
    </citation>
    <scope>NUCLEOTIDE SEQUENCE</scope>
    <source>
        <strain evidence="3">HT99</strain>
    </source>
</reference>